<dbReference type="InterPro" id="IPR027417">
    <property type="entry name" value="P-loop_NTPase"/>
</dbReference>
<dbReference type="OrthoDB" id="447173at2759"/>
<dbReference type="GO" id="GO:0051959">
    <property type="term" value="F:dynein light intermediate chain binding"/>
    <property type="evidence" value="ECO:0007669"/>
    <property type="project" value="InterPro"/>
</dbReference>
<protein>
    <submittedName>
        <fullName evidence="3">Dynein heavy chain</fullName>
    </submittedName>
</protein>
<dbReference type="InterPro" id="IPR042228">
    <property type="entry name" value="Dynein_linker_3"/>
</dbReference>
<dbReference type="InterPro" id="IPR013602">
    <property type="entry name" value="Dynein_heavy_linker"/>
</dbReference>
<evidence type="ECO:0000259" key="2">
    <source>
        <dbReference type="Pfam" id="PF12774"/>
    </source>
</evidence>
<organism evidence="3 4">
    <name type="scientific">Kipferlia bialata</name>
    <dbReference type="NCBI Taxonomy" id="797122"/>
    <lineage>
        <taxon>Eukaryota</taxon>
        <taxon>Metamonada</taxon>
        <taxon>Carpediemonas-like organisms</taxon>
        <taxon>Kipferlia</taxon>
    </lineage>
</organism>
<dbReference type="Pfam" id="PF08393">
    <property type="entry name" value="DHC_N2"/>
    <property type="match status" value="1"/>
</dbReference>
<keyword evidence="4" id="KW-1185">Reference proteome</keyword>
<feature type="non-terminal residue" evidence="3">
    <location>
        <position position="1"/>
    </location>
</feature>
<proteinExistence type="predicted"/>
<dbReference type="Proteomes" id="UP000265618">
    <property type="component" value="Unassembled WGS sequence"/>
</dbReference>
<accession>A0A9K3GNE9</accession>
<dbReference type="FunFam" id="1.20.58.1120:FF:000001">
    <property type="entry name" value="dynein heavy chain 2, axonemal"/>
    <property type="match status" value="1"/>
</dbReference>
<dbReference type="GO" id="GO:0030286">
    <property type="term" value="C:dynein complex"/>
    <property type="evidence" value="ECO:0007669"/>
    <property type="project" value="InterPro"/>
</dbReference>
<feature type="non-terminal residue" evidence="3">
    <location>
        <position position="266"/>
    </location>
</feature>
<evidence type="ECO:0000259" key="1">
    <source>
        <dbReference type="Pfam" id="PF08393"/>
    </source>
</evidence>
<dbReference type="GO" id="GO:0045505">
    <property type="term" value="F:dynein intermediate chain binding"/>
    <property type="evidence" value="ECO:0007669"/>
    <property type="project" value="InterPro"/>
</dbReference>
<dbReference type="Gene3D" id="3.40.50.300">
    <property type="entry name" value="P-loop containing nucleotide triphosphate hydrolases"/>
    <property type="match status" value="1"/>
</dbReference>
<dbReference type="Gene3D" id="3.20.180.20">
    <property type="entry name" value="Dynein heavy chain, N-terminal domain 2"/>
    <property type="match status" value="1"/>
</dbReference>
<dbReference type="InterPro" id="IPR026983">
    <property type="entry name" value="DHC"/>
</dbReference>
<name>A0A9K3GNE9_9EUKA</name>
<dbReference type="InterPro" id="IPR035699">
    <property type="entry name" value="AAA_6"/>
</dbReference>
<reference evidence="3 4" key="1">
    <citation type="journal article" date="2018" name="PLoS ONE">
        <title>The draft genome of Kipferlia bialata reveals reductive genome evolution in fornicate parasites.</title>
        <authorList>
            <person name="Tanifuji G."/>
            <person name="Takabayashi S."/>
            <person name="Kume K."/>
            <person name="Takagi M."/>
            <person name="Nakayama T."/>
            <person name="Kamikawa R."/>
            <person name="Inagaki Y."/>
            <person name="Hashimoto T."/>
        </authorList>
    </citation>
    <scope>NUCLEOTIDE SEQUENCE [LARGE SCALE GENOMIC DNA]</scope>
    <source>
        <strain evidence="3">NY0173</strain>
    </source>
</reference>
<evidence type="ECO:0000313" key="3">
    <source>
        <dbReference type="EMBL" id="GIQ88740.1"/>
    </source>
</evidence>
<feature type="domain" description="Dynein heavy chain linker" evidence="1">
    <location>
        <begin position="1"/>
        <end position="75"/>
    </location>
</feature>
<dbReference type="EMBL" id="BDIP01004342">
    <property type="protein sequence ID" value="GIQ88740.1"/>
    <property type="molecule type" value="Genomic_DNA"/>
</dbReference>
<dbReference type="Gene3D" id="1.20.58.1120">
    <property type="match status" value="1"/>
</dbReference>
<comment type="caution">
    <text evidence="3">The sequence shown here is derived from an EMBL/GenBank/DDBJ whole genome shotgun (WGS) entry which is preliminary data.</text>
</comment>
<dbReference type="PANTHER" id="PTHR45703">
    <property type="entry name" value="DYNEIN HEAVY CHAIN"/>
    <property type="match status" value="1"/>
</dbReference>
<dbReference type="Pfam" id="PF12774">
    <property type="entry name" value="AAA_6"/>
    <property type="match status" value="1"/>
</dbReference>
<sequence length="266" mass="30154">TRDPRAVQPHLSKCFEGICRLKFTGELKNLSITHFYSSEGEEVKFQSPITPSGDTEAWMNRIQDNMKSSLRTETRMSLEEYRAIVPNADYSTKAKDERIGREKWLLSWPAQVILTIDQVIWAQEVTQALNDCASSARQSVKRYSEELLTRINRTVDLIRSGVSKRERSLLTAILTIDVHAQAVVYNGLYCDAAVTSPSDFPWMSQLRYYWEDDGINVKQVNACLPYAWEYLGVGSRLVITPLTDRCYMTLTSALHLHLGGSPQGPA</sequence>
<evidence type="ECO:0000313" key="4">
    <source>
        <dbReference type="Proteomes" id="UP000265618"/>
    </source>
</evidence>
<dbReference type="GO" id="GO:0007018">
    <property type="term" value="P:microtubule-based movement"/>
    <property type="evidence" value="ECO:0007669"/>
    <property type="project" value="InterPro"/>
</dbReference>
<dbReference type="GO" id="GO:0005524">
    <property type="term" value="F:ATP binding"/>
    <property type="evidence" value="ECO:0007669"/>
    <property type="project" value="InterPro"/>
</dbReference>
<gene>
    <name evidence="3" type="ORF">KIPB_011061</name>
</gene>
<feature type="domain" description="Dynein heavy chain hydrolytic ATP-binding dynein motor region" evidence="2">
    <location>
        <begin position="226"/>
        <end position="266"/>
    </location>
</feature>
<dbReference type="AlphaFoldDB" id="A0A9K3GNE9"/>